<dbReference type="InterPro" id="IPR050695">
    <property type="entry name" value="N-acetylmuramoyl_amidase_3"/>
</dbReference>
<dbReference type="Pfam" id="PF01520">
    <property type="entry name" value="Amidase_3"/>
    <property type="match status" value="1"/>
</dbReference>
<dbReference type="SUPFAM" id="SSF53187">
    <property type="entry name" value="Zn-dependent exopeptidases"/>
    <property type="match status" value="1"/>
</dbReference>
<dbReference type="PANTHER" id="PTHR30404:SF0">
    <property type="entry name" value="N-ACETYLMURAMOYL-L-ALANINE AMIDASE AMIC"/>
    <property type="match status" value="1"/>
</dbReference>
<accession>A0ABV8A6C8</accession>
<evidence type="ECO:0000313" key="5">
    <source>
        <dbReference type="EMBL" id="MFC3861243.1"/>
    </source>
</evidence>
<reference evidence="6" key="1">
    <citation type="journal article" date="2019" name="Int. J. Syst. Evol. Microbiol.">
        <title>The Global Catalogue of Microorganisms (GCM) 10K type strain sequencing project: providing services to taxonomists for standard genome sequencing and annotation.</title>
        <authorList>
            <consortium name="The Broad Institute Genomics Platform"/>
            <consortium name="The Broad Institute Genome Sequencing Center for Infectious Disease"/>
            <person name="Wu L."/>
            <person name="Ma J."/>
        </authorList>
    </citation>
    <scope>NUCLEOTIDE SEQUENCE [LARGE SCALE GENOMIC DNA]</scope>
    <source>
        <strain evidence="6">CCTCC AB 2013263</strain>
    </source>
</reference>
<gene>
    <name evidence="5" type="ORF">ACFOPQ_10780</name>
</gene>
<dbReference type="Gene3D" id="3.40.630.40">
    <property type="entry name" value="Zn-dependent exopeptidases"/>
    <property type="match status" value="1"/>
</dbReference>
<protein>
    <submittedName>
        <fullName evidence="5">N-acetylmuramoyl-L-alanine amidase</fullName>
    </submittedName>
</protein>
<dbReference type="SMART" id="SM00646">
    <property type="entry name" value="Ami_3"/>
    <property type="match status" value="1"/>
</dbReference>
<keyword evidence="6" id="KW-1185">Reference proteome</keyword>
<dbReference type="Proteomes" id="UP001595748">
    <property type="component" value="Unassembled WGS sequence"/>
</dbReference>
<feature type="signal peptide" evidence="3">
    <location>
        <begin position="1"/>
        <end position="20"/>
    </location>
</feature>
<dbReference type="EMBL" id="JBHRZF010000134">
    <property type="protein sequence ID" value="MFC3861243.1"/>
    <property type="molecule type" value="Genomic_DNA"/>
</dbReference>
<feature type="region of interest" description="Disordered" evidence="2">
    <location>
        <begin position="225"/>
        <end position="267"/>
    </location>
</feature>
<keyword evidence="1" id="KW-0378">Hydrolase</keyword>
<evidence type="ECO:0000259" key="4">
    <source>
        <dbReference type="SMART" id="SM00646"/>
    </source>
</evidence>
<name>A0ABV8A6C8_9DEIO</name>
<keyword evidence="3" id="KW-0732">Signal</keyword>
<organism evidence="5 6">
    <name type="scientific">Deinococcus antarcticus</name>
    <dbReference type="NCBI Taxonomy" id="1298767"/>
    <lineage>
        <taxon>Bacteria</taxon>
        <taxon>Thermotogati</taxon>
        <taxon>Deinococcota</taxon>
        <taxon>Deinococci</taxon>
        <taxon>Deinococcales</taxon>
        <taxon>Deinococcaceae</taxon>
        <taxon>Deinococcus</taxon>
    </lineage>
</organism>
<feature type="chain" id="PRO_5046752412" evidence="3">
    <location>
        <begin position="21"/>
        <end position="620"/>
    </location>
</feature>
<feature type="region of interest" description="Disordered" evidence="2">
    <location>
        <begin position="25"/>
        <end position="83"/>
    </location>
</feature>
<dbReference type="InterPro" id="IPR002508">
    <property type="entry name" value="MurNAc-LAA_cat"/>
</dbReference>
<comment type="caution">
    <text evidence="5">The sequence shown here is derived from an EMBL/GenBank/DDBJ whole genome shotgun (WGS) entry which is preliminary data.</text>
</comment>
<evidence type="ECO:0000256" key="3">
    <source>
        <dbReference type="SAM" id="SignalP"/>
    </source>
</evidence>
<sequence>MKARATLLSSALLLSSWAAAQTDPFQRGAPPQATPSLRSGNAVTVPGATLNVPPPAAATPASASAASPVTAFGNPRSSSDGSTTRVVFDLPAGLSYSLTPTFSGLRIDVQGARVIPAVTARLGSTVTEYRAGGGQVTLVTPFPLSMTDGWRATEATIAGGTKVLILEFGGTLSGGAGPTVQGRVLAAAPATTTTAQATLSAPLPTQATTTPPPVTVNVSTQAATATTGNGVGLPPGDTIRGGPVTPAPALPGADPEKPSPLTGRVPGTPGNALLAAPRIGKNPGLTRVVLDLPGGAAYRLVPTALGMRVELTGVSVGGAAQMEADVSPEIRGWRYDAVTGGVHVSLLTGTPTTIRSGWRSQLLPPMNGSDRYRLAIDFSPALADTTALKPSEKIVAAVPPLPRATGAAILALSASYVKPRVVIDPGHGGIDPGAVGAVVEKEVNLAVGLRVRDYLKAAGVDVVMTRDTDTQLSKDKNTDLNMRAALGTPGTQLYVSIHVNAMAPANVLRGYGIETWWNPNHPLSQNLAALLQRNTIQTTAAFDQGLKNSRSLAVLRNSRIPAALIEVGFTSHPVDGLNLKDENYLDRLALGIANGIRDALITGVTADNGVTNTAVGGAGK</sequence>
<dbReference type="RefSeq" id="WP_380077950.1">
    <property type="nucleotide sequence ID" value="NZ_JBHRZF010000134.1"/>
</dbReference>
<dbReference type="PANTHER" id="PTHR30404">
    <property type="entry name" value="N-ACETYLMURAMOYL-L-ALANINE AMIDASE"/>
    <property type="match status" value="1"/>
</dbReference>
<evidence type="ECO:0000313" key="6">
    <source>
        <dbReference type="Proteomes" id="UP001595748"/>
    </source>
</evidence>
<evidence type="ECO:0000256" key="1">
    <source>
        <dbReference type="ARBA" id="ARBA00022801"/>
    </source>
</evidence>
<feature type="compositionally biased region" description="Low complexity" evidence="2">
    <location>
        <begin position="58"/>
        <end position="71"/>
    </location>
</feature>
<proteinExistence type="predicted"/>
<evidence type="ECO:0000256" key="2">
    <source>
        <dbReference type="SAM" id="MobiDB-lite"/>
    </source>
</evidence>
<dbReference type="CDD" id="cd02696">
    <property type="entry name" value="MurNAc-LAA"/>
    <property type="match status" value="1"/>
</dbReference>
<feature type="domain" description="MurNAc-LAA" evidence="4">
    <location>
        <begin position="491"/>
        <end position="597"/>
    </location>
</feature>